<dbReference type="AlphaFoldDB" id="A0AAV1CDA1"/>
<name>A0AAV1CDA1_OLDCO</name>
<evidence type="ECO:0000313" key="12">
    <source>
        <dbReference type="EMBL" id="CAI9093440.1"/>
    </source>
</evidence>
<evidence type="ECO:0000256" key="8">
    <source>
        <dbReference type="PIRSR" id="PIRSR605150-1"/>
    </source>
</evidence>
<feature type="transmembrane region" description="Helical" evidence="11">
    <location>
        <begin position="523"/>
        <end position="542"/>
    </location>
</feature>
<keyword evidence="2" id="KW-0328">Glycosyltransferase</keyword>
<dbReference type="GO" id="GO:0030244">
    <property type="term" value="P:cellulose biosynthetic process"/>
    <property type="evidence" value="ECO:0007669"/>
    <property type="project" value="InterPro"/>
</dbReference>
<dbReference type="InterPro" id="IPR005150">
    <property type="entry name" value="Cellulose_synth"/>
</dbReference>
<dbReference type="Pfam" id="PF03552">
    <property type="entry name" value="Cellulose_synt"/>
    <property type="match status" value="2"/>
</dbReference>
<comment type="subcellular location">
    <subcellularLocation>
        <location evidence="1">Endomembrane system</location>
        <topology evidence="1">Multi-pass membrane protein</topology>
    </subcellularLocation>
</comment>
<dbReference type="Gene3D" id="3.90.550.10">
    <property type="entry name" value="Spore Coat Polysaccharide Biosynthesis Protein SpsA, Chain A"/>
    <property type="match status" value="1"/>
</dbReference>
<dbReference type="GO" id="GO:0016020">
    <property type="term" value="C:membrane"/>
    <property type="evidence" value="ECO:0007669"/>
    <property type="project" value="InterPro"/>
</dbReference>
<evidence type="ECO:0000256" key="7">
    <source>
        <dbReference type="ARBA" id="ARBA00023316"/>
    </source>
</evidence>
<sequence length="732" mass="82687">MAPIINPAGKPKLHSQRKLRRTYFNRAFAAIYSLAILALVYHHALALIQSKSFLSFSISISMLIADFVLAFMWTTAQSFRMNPTVREVHLENLEKVITSKENFPGLDIFICTADPYKEPPLSVVNTALSVMAYDYPPEKISVYVSDDGGSELTLFAFMEAAKFGRSWLPFCKQNNILDRSPDAYFKSNYSSSSETQNIKEMYEKMRTKIESVMEKGKVTDEYITSGEEHEAFTIWKQGSFTRQQHPSVIQVLLEGSEDRDIEGNPMPNLIYMSREKSKSYPHHFKAGALNALLRVSAVMTNAPIVLTLDCDMYSNDPQTAKKVLCYYMDLPDNPNLGYIQCPQIYHGLNKSDIYGSEYKPLFQMNPIGMDGLRGPNYVGTGCFFNRRVFFGGPSSFVQPEIAQLGPDSVVNMPINGKEVMKLADQVAACNYEDQTNWGSKIGFKYGSLVEDYYTGFRLLCEGWHSIFHDPKRPAFLGDVPISLYDALGQNKRWCVGLLEVTFSKYSTIIYGVKSMGFLAAHSFTHYAFWPIWTIPIATYAFLPSLALLNGISIFPKVSDPWFYLYAFLFLVAYGQECVDFIISGSTFERWWNDQRMWLIRGLTSYPFGTLEYFNKVLGIATKGFSLTSKVVDDEQGKRYDQGVFEFGVESPMFVPLSTAAILNLVAFLYGFLKINLDGLFVQMFIAGFGVLNSIPIYEAMVLRSDKGRMPTKITVISASLVVVLCVSSMFLH</sequence>
<proteinExistence type="predicted"/>
<evidence type="ECO:0000256" key="1">
    <source>
        <dbReference type="ARBA" id="ARBA00004127"/>
    </source>
</evidence>
<dbReference type="PANTHER" id="PTHR13301">
    <property type="entry name" value="X-BOX TRANSCRIPTION FACTOR-RELATED"/>
    <property type="match status" value="1"/>
</dbReference>
<evidence type="ECO:0000256" key="11">
    <source>
        <dbReference type="SAM" id="Phobius"/>
    </source>
</evidence>
<evidence type="ECO:0000256" key="10">
    <source>
        <dbReference type="PIRSR" id="PIRSR605150-3"/>
    </source>
</evidence>
<feature type="binding site" evidence="10">
    <location>
        <position position="309"/>
    </location>
    <ligand>
        <name>Mn(2+)</name>
        <dbReference type="ChEBI" id="CHEBI:29035"/>
    </ligand>
</feature>
<keyword evidence="6 11" id="KW-0472">Membrane</keyword>
<keyword evidence="7" id="KW-0961">Cell wall biogenesis/degradation</keyword>
<evidence type="ECO:0000256" key="4">
    <source>
        <dbReference type="ARBA" id="ARBA00022692"/>
    </source>
</evidence>
<keyword evidence="13" id="KW-1185">Reference proteome</keyword>
<dbReference type="SUPFAM" id="SSF53448">
    <property type="entry name" value="Nucleotide-diphospho-sugar transferases"/>
    <property type="match status" value="1"/>
</dbReference>
<evidence type="ECO:0000256" key="2">
    <source>
        <dbReference type="ARBA" id="ARBA00022676"/>
    </source>
</evidence>
<feature type="active site" evidence="8">
    <location>
        <position position="451"/>
    </location>
</feature>
<dbReference type="GO" id="GO:0071555">
    <property type="term" value="P:cell wall organization"/>
    <property type="evidence" value="ECO:0007669"/>
    <property type="project" value="UniProtKB-KW"/>
</dbReference>
<dbReference type="EMBL" id="OX459119">
    <property type="protein sequence ID" value="CAI9093440.1"/>
    <property type="molecule type" value="Genomic_DNA"/>
</dbReference>
<evidence type="ECO:0000313" key="13">
    <source>
        <dbReference type="Proteomes" id="UP001161247"/>
    </source>
</evidence>
<dbReference type="FunFam" id="3.90.550.10:FF:000135">
    <property type="entry name" value="Cellulose synthase-like protein G3"/>
    <property type="match status" value="1"/>
</dbReference>
<evidence type="ECO:0000256" key="9">
    <source>
        <dbReference type="PIRSR" id="PIRSR605150-2"/>
    </source>
</evidence>
<dbReference type="GO" id="GO:0016760">
    <property type="term" value="F:cellulose synthase (UDP-forming) activity"/>
    <property type="evidence" value="ECO:0007669"/>
    <property type="project" value="InterPro"/>
</dbReference>
<organism evidence="12 13">
    <name type="scientific">Oldenlandia corymbosa var. corymbosa</name>
    <dbReference type="NCBI Taxonomy" id="529605"/>
    <lineage>
        <taxon>Eukaryota</taxon>
        <taxon>Viridiplantae</taxon>
        <taxon>Streptophyta</taxon>
        <taxon>Embryophyta</taxon>
        <taxon>Tracheophyta</taxon>
        <taxon>Spermatophyta</taxon>
        <taxon>Magnoliopsida</taxon>
        <taxon>eudicotyledons</taxon>
        <taxon>Gunneridae</taxon>
        <taxon>Pentapetalae</taxon>
        <taxon>asterids</taxon>
        <taxon>lamiids</taxon>
        <taxon>Gentianales</taxon>
        <taxon>Rubiaceae</taxon>
        <taxon>Rubioideae</taxon>
        <taxon>Spermacoceae</taxon>
        <taxon>Hedyotis-Oldenlandia complex</taxon>
        <taxon>Oldenlandia</taxon>
    </lineage>
</organism>
<feature type="transmembrane region" description="Helical" evidence="11">
    <location>
        <begin position="653"/>
        <end position="672"/>
    </location>
</feature>
<feature type="transmembrane region" description="Helical" evidence="11">
    <location>
        <begin position="713"/>
        <end position="731"/>
    </location>
</feature>
<dbReference type="InterPro" id="IPR029044">
    <property type="entry name" value="Nucleotide-diphossugar_trans"/>
</dbReference>
<feature type="binding site" evidence="10">
    <location>
        <position position="285"/>
    </location>
    <ligand>
        <name>Mn(2+)</name>
        <dbReference type="ChEBI" id="CHEBI:29035"/>
    </ligand>
</feature>
<feature type="binding site" evidence="9">
    <location>
        <position position="147"/>
    </location>
    <ligand>
        <name>UDP-alpha-D-glucose</name>
        <dbReference type="ChEBI" id="CHEBI:58885"/>
    </ligand>
</feature>
<feature type="transmembrane region" description="Helical" evidence="11">
    <location>
        <begin position="23"/>
        <end position="41"/>
    </location>
</feature>
<dbReference type="Proteomes" id="UP001161247">
    <property type="component" value="Chromosome 2"/>
</dbReference>
<gene>
    <name evidence="12" type="ORF">OLC1_LOCUS4846</name>
</gene>
<dbReference type="GO" id="GO:0012505">
    <property type="term" value="C:endomembrane system"/>
    <property type="evidence" value="ECO:0007669"/>
    <property type="project" value="UniProtKB-SubCell"/>
</dbReference>
<feature type="transmembrane region" description="Helical" evidence="11">
    <location>
        <begin position="678"/>
        <end position="701"/>
    </location>
</feature>
<evidence type="ECO:0000256" key="5">
    <source>
        <dbReference type="ARBA" id="ARBA00022989"/>
    </source>
</evidence>
<keyword evidence="3" id="KW-0808">Transferase</keyword>
<feature type="active site" evidence="8">
    <location>
        <position position="147"/>
    </location>
</feature>
<accession>A0AAV1CDA1</accession>
<protein>
    <submittedName>
        <fullName evidence="12">OLC1v1028943C1</fullName>
    </submittedName>
</protein>
<evidence type="ECO:0000256" key="3">
    <source>
        <dbReference type="ARBA" id="ARBA00022679"/>
    </source>
</evidence>
<keyword evidence="4 11" id="KW-0812">Transmembrane</keyword>
<feature type="transmembrane region" description="Helical" evidence="11">
    <location>
        <begin position="53"/>
        <end position="73"/>
    </location>
</feature>
<feature type="binding site" evidence="9">
    <location>
        <position position="118"/>
    </location>
    <ligand>
        <name>UDP-alpha-D-glucose</name>
        <dbReference type="ChEBI" id="CHEBI:58885"/>
    </ligand>
</feature>
<keyword evidence="5 11" id="KW-1133">Transmembrane helix</keyword>
<feature type="binding site" evidence="9">
    <location>
        <position position="117"/>
    </location>
    <ligand>
        <name>UDP-alpha-D-glucose</name>
        <dbReference type="ChEBI" id="CHEBI:58885"/>
    </ligand>
</feature>
<reference evidence="12" key="1">
    <citation type="submission" date="2023-03" db="EMBL/GenBank/DDBJ databases">
        <authorList>
            <person name="Julca I."/>
        </authorList>
    </citation>
    <scope>NUCLEOTIDE SEQUENCE</scope>
</reference>
<feature type="transmembrane region" description="Helical" evidence="11">
    <location>
        <begin position="562"/>
        <end position="582"/>
    </location>
</feature>
<evidence type="ECO:0000256" key="6">
    <source>
        <dbReference type="ARBA" id="ARBA00023136"/>
    </source>
</evidence>